<organism evidence="1 2">
    <name type="scientific">Marinicauda algicola</name>
    <dbReference type="NCBI Taxonomy" id="2029849"/>
    <lineage>
        <taxon>Bacteria</taxon>
        <taxon>Pseudomonadati</taxon>
        <taxon>Pseudomonadota</taxon>
        <taxon>Alphaproteobacteria</taxon>
        <taxon>Maricaulales</taxon>
        <taxon>Maricaulaceae</taxon>
        <taxon>Marinicauda</taxon>
    </lineage>
</organism>
<dbReference type="Gene3D" id="3.90.79.10">
    <property type="entry name" value="Nucleoside Triphosphate Pyrophosphohydrolase"/>
    <property type="match status" value="1"/>
</dbReference>
<dbReference type="EMBL" id="SRXW01000001">
    <property type="protein sequence ID" value="TGY89780.1"/>
    <property type="molecule type" value="Genomic_DNA"/>
</dbReference>
<dbReference type="Proteomes" id="UP000308054">
    <property type="component" value="Unassembled WGS sequence"/>
</dbReference>
<dbReference type="OrthoDB" id="7628329at2"/>
<evidence type="ECO:0000313" key="1">
    <source>
        <dbReference type="EMBL" id="TGY89780.1"/>
    </source>
</evidence>
<keyword evidence="2" id="KW-1185">Reference proteome</keyword>
<comment type="caution">
    <text evidence="1">The sequence shown here is derived from an EMBL/GenBank/DDBJ whole genome shotgun (WGS) entry which is preliminary data.</text>
</comment>
<proteinExistence type="predicted"/>
<accession>A0A4S2H2F0</accession>
<evidence type="ECO:0000313" key="2">
    <source>
        <dbReference type="Proteomes" id="UP000308054"/>
    </source>
</evidence>
<dbReference type="RefSeq" id="WP_135994277.1">
    <property type="nucleotide sequence ID" value="NZ_CP071057.1"/>
</dbReference>
<gene>
    <name evidence="1" type="ORF">E5163_01160</name>
</gene>
<protein>
    <recommendedName>
        <fullName evidence="3">NUDIX hydrolase</fullName>
    </recommendedName>
</protein>
<sequence length="203" mass="22227">MSRRAKDMSALIIADPHARKLALGRVDGEARLPMAALERADGRPAGDERISKTRLGAPQTRAPAFMDAALRAGFERLGMLIARPALDPETDLPSPGLWARLLRHRLEPDREALTYLGRAISPVEAPERAHVRVFAAPLARVTNSLKVRGSMDRLVWLSPEAAERALKGTPVEPFAAMALPALGGRPRPLMVSYRAGRRRIARL</sequence>
<reference evidence="1 2" key="1">
    <citation type="journal article" date="2017" name="Int. J. Syst. Evol. Microbiol.">
        <title>Marinicauda algicola sp. nov., isolated from a marine red alga Rhodosorus marinus.</title>
        <authorList>
            <person name="Jeong S.E."/>
            <person name="Jeon S.H."/>
            <person name="Chun B.H."/>
            <person name="Kim D.W."/>
            <person name="Jeon C.O."/>
        </authorList>
    </citation>
    <scope>NUCLEOTIDE SEQUENCE [LARGE SCALE GENOMIC DNA]</scope>
    <source>
        <strain evidence="1 2">JCM 31718</strain>
    </source>
</reference>
<name>A0A4S2H2F0_9PROT</name>
<dbReference type="AlphaFoldDB" id="A0A4S2H2F0"/>
<evidence type="ECO:0008006" key="3">
    <source>
        <dbReference type="Google" id="ProtNLM"/>
    </source>
</evidence>